<dbReference type="RefSeq" id="WP_118201009.1">
    <property type="nucleotide sequence ID" value="NZ_CP042464.1"/>
</dbReference>
<evidence type="ECO:0000313" key="1">
    <source>
        <dbReference type="EMBL" id="RHG65142.1"/>
    </source>
</evidence>
<dbReference type="AlphaFoldDB" id="A0A3R6G7F2"/>
<proteinExistence type="predicted"/>
<accession>A0A3R6G7F2</accession>
<protein>
    <submittedName>
        <fullName evidence="1">Uncharacterized protein</fullName>
    </submittedName>
</protein>
<dbReference type="EMBL" id="QRIN01000035">
    <property type="protein sequence ID" value="RHG65142.1"/>
    <property type="molecule type" value="Genomic_DNA"/>
</dbReference>
<sequence length="70" mass="7903">MNIANSLNMVSSHQVPLGIPFPNGTFYNKKIPLTEKKQLAKKLPSIAIPTCYARELFMVKVDNLNTTLIW</sequence>
<evidence type="ECO:0000313" key="2">
    <source>
        <dbReference type="Proteomes" id="UP000286501"/>
    </source>
</evidence>
<dbReference type="Proteomes" id="UP000286501">
    <property type="component" value="Unassembled WGS sequence"/>
</dbReference>
<comment type="caution">
    <text evidence="1">The sequence shown here is derived from an EMBL/GenBank/DDBJ whole genome shotgun (WGS) entry which is preliminary data.</text>
</comment>
<organism evidence="1 2">
    <name type="scientific">Segatella copri</name>
    <dbReference type="NCBI Taxonomy" id="165179"/>
    <lineage>
        <taxon>Bacteria</taxon>
        <taxon>Pseudomonadati</taxon>
        <taxon>Bacteroidota</taxon>
        <taxon>Bacteroidia</taxon>
        <taxon>Bacteroidales</taxon>
        <taxon>Prevotellaceae</taxon>
        <taxon>Segatella</taxon>
    </lineage>
</organism>
<gene>
    <name evidence="1" type="ORF">DW250_09190</name>
</gene>
<name>A0A3R6G7F2_9BACT</name>
<reference evidence="1 2" key="1">
    <citation type="submission" date="2018-08" db="EMBL/GenBank/DDBJ databases">
        <title>A genome reference for cultivated species of the human gut microbiota.</title>
        <authorList>
            <person name="Zou Y."/>
            <person name="Xue W."/>
            <person name="Luo G."/>
        </authorList>
    </citation>
    <scope>NUCLEOTIDE SEQUENCE [LARGE SCALE GENOMIC DNA]</scope>
    <source>
        <strain evidence="1 2">AM22-1</strain>
    </source>
</reference>